<organism evidence="1 2">
    <name type="scientific">Collybiopsis luxurians FD-317 M1</name>
    <dbReference type="NCBI Taxonomy" id="944289"/>
    <lineage>
        <taxon>Eukaryota</taxon>
        <taxon>Fungi</taxon>
        <taxon>Dikarya</taxon>
        <taxon>Basidiomycota</taxon>
        <taxon>Agaricomycotina</taxon>
        <taxon>Agaricomycetes</taxon>
        <taxon>Agaricomycetidae</taxon>
        <taxon>Agaricales</taxon>
        <taxon>Marasmiineae</taxon>
        <taxon>Omphalotaceae</taxon>
        <taxon>Collybiopsis</taxon>
        <taxon>Collybiopsis luxurians</taxon>
    </lineage>
</organism>
<protein>
    <submittedName>
        <fullName evidence="1">Uncharacterized protein</fullName>
    </submittedName>
</protein>
<name>A0A0D0D169_9AGAR</name>
<evidence type="ECO:0000313" key="2">
    <source>
        <dbReference type="Proteomes" id="UP000053593"/>
    </source>
</evidence>
<evidence type="ECO:0000313" key="1">
    <source>
        <dbReference type="EMBL" id="KIK62833.1"/>
    </source>
</evidence>
<accession>A0A0D0D169</accession>
<sequence length="215" mass="23754">MSRIQGSGVFQLPGVHGSATQRLKQLLFRASGLCAGEYTVTVNFTGSQSRLPPAVYYFYIQSLTTAQQAGNFLSSSSSGPLGHSKYRVKVGAVLGSVIPTMTFFVEIISYWRSSLVEYLLSESYKLAFMTDEMVFTCGASDESSINLLTLKYEQRLAVLQNRIQQRDQQLVEGSAQLRRMVSLHIGSGMRLTEEDALRLGYDAVPIEVPPGYTVE</sequence>
<dbReference type="EMBL" id="KN834766">
    <property type="protein sequence ID" value="KIK62833.1"/>
    <property type="molecule type" value="Genomic_DNA"/>
</dbReference>
<gene>
    <name evidence="1" type="ORF">GYMLUDRAFT_242469</name>
</gene>
<proteinExistence type="predicted"/>
<dbReference type="Proteomes" id="UP000053593">
    <property type="component" value="Unassembled WGS sequence"/>
</dbReference>
<dbReference type="AlphaFoldDB" id="A0A0D0D169"/>
<keyword evidence="2" id="KW-1185">Reference proteome</keyword>
<reference evidence="1 2" key="1">
    <citation type="submission" date="2014-04" db="EMBL/GenBank/DDBJ databases">
        <title>Evolutionary Origins and Diversification of the Mycorrhizal Mutualists.</title>
        <authorList>
            <consortium name="DOE Joint Genome Institute"/>
            <consortium name="Mycorrhizal Genomics Consortium"/>
            <person name="Kohler A."/>
            <person name="Kuo A."/>
            <person name="Nagy L.G."/>
            <person name="Floudas D."/>
            <person name="Copeland A."/>
            <person name="Barry K.W."/>
            <person name="Cichocki N."/>
            <person name="Veneault-Fourrey C."/>
            <person name="LaButti K."/>
            <person name="Lindquist E.A."/>
            <person name="Lipzen A."/>
            <person name="Lundell T."/>
            <person name="Morin E."/>
            <person name="Murat C."/>
            <person name="Riley R."/>
            <person name="Ohm R."/>
            <person name="Sun H."/>
            <person name="Tunlid A."/>
            <person name="Henrissat B."/>
            <person name="Grigoriev I.V."/>
            <person name="Hibbett D.S."/>
            <person name="Martin F."/>
        </authorList>
    </citation>
    <scope>NUCLEOTIDE SEQUENCE [LARGE SCALE GENOMIC DNA]</scope>
    <source>
        <strain evidence="1 2">FD-317 M1</strain>
    </source>
</reference>
<dbReference type="HOGENOM" id="CLU_1283388_0_0_1"/>